<feature type="domain" description="AHC1-like C2H2 zinc-finger" evidence="2">
    <location>
        <begin position="200"/>
        <end position="283"/>
    </location>
</feature>
<feature type="compositionally biased region" description="Basic residues" evidence="1">
    <location>
        <begin position="383"/>
        <end position="394"/>
    </location>
</feature>
<dbReference type="RefSeq" id="XP_002770576.1">
    <property type="nucleotide sequence ID" value="XM_002770530.1"/>
</dbReference>
<evidence type="ECO:0000259" key="2">
    <source>
        <dbReference type="Pfam" id="PF25909"/>
    </source>
</evidence>
<dbReference type="AlphaFoldDB" id="B5RV34"/>
<dbReference type="InParanoid" id="B5RV34"/>
<dbReference type="STRING" id="284592.B5RV34"/>
<feature type="region of interest" description="Disordered" evidence="1">
    <location>
        <begin position="311"/>
        <end position="332"/>
    </location>
</feature>
<dbReference type="VEuPathDB" id="FungiDB:DEHA2G04532g"/>
<dbReference type="Proteomes" id="UP000000599">
    <property type="component" value="Chromosome G"/>
</dbReference>
<proteinExistence type="predicted"/>
<feature type="compositionally biased region" description="Polar residues" evidence="1">
    <location>
        <begin position="402"/>
        <end position="418"/>
    </location>
</feature>
<reference evidence="3 4" key="1">
    <citation type="journal article" date="2004" name="Nature">
        <title>Genome evolution in yeasts.</title>
        <authorList>
            <consortium name="Genolevures"/>
            <person name="Dujon B."/>
            <person name="Sherman D."/>
            <person name="Fischer G."/>
            <person name="Durrens P."/>
            <person name="Casaregola S."/>
            <person name="Lafontaine I."/>
            <person name="de Montigny J."/>
            <person name="Marck C."/>
            <person name="Neuveglise C."/>
            <person name="Talla E."/>
            <person name="Goffard N."/>
            <person name="Frangeul L."/>
            <person name="Aigle M."/>
            <person name="Anthouard V."/>
            <person name="Babour A."/>
            <person name="Barbe V."/>
            <person name="Barnay S."/>
            <person name="Blanchin S."/>
            <person name="Beckerich J.M."/>
            <person name="Beyne E."/>
            <person name="Bleykasten C."/>
            <person name="Boisrame A."/>
            <person name="Boyer J."/>
            <person name="Cattolico L."/>
            <person name="Confanioleri F."/>
            <person name="de Daruvar A."/>
            <person name="Despons L."/>
            <person name="Fabre E."/>
            <person name="Fairhead C."/>
            <person name="Ferry-Dumazet H."/>
            <person name="Groppi A."/>
            <person name="Hantraye F."/>
            <person name="Hennequin C."/>
            <person name="Jauniaux N."/>
            <person name="Joyet P."/>
            <person name="Kachouri R."/>
            <person name="Kerrest A."/>
            <person name="Koszul R."/>
            <person name="Lemaire M."/>
            <person name="Lesur I."/>
            <person name="Ma L."/>
            <person name="Muller H."/>
            <person name="Nicaud J.M."/>
            <person name="Nikolski M."/>
            <person name="Oztas S."/>
            <person name="Ozier-Kalogeropoulos O."/>
            <person name="Pellenz S."/>
            <person name="Potier S."/>
            <person name="Richard G.F."/>
            <person name="Straub M.L."/>
            <person name="Suleau A."/>
            <person name="Swennene D."/>
            <person name="Tekaia F."/>
            <person name="Wesolowski-Louvel M."/>
            <person name="Westhof E."/>
            <person name="Wirth B."/>
            <person name="Zeniou-Meyer M."/>
            <person name="Zivanovic I."/>
            <person name="Bolotin-Fukuhara M."/>
            <person name="Thierry A."/>
            <person name="Bouchier C."/>
            <person name="Caudron B."/>
            <person name="Scarpelli C."/>
            <person name="Gaillardin C."/>
            <person name="Weissenbach J."/>
            <person name="Wincker P."/>
            <person name="Souciet J.L."/>
        </authorList>
    </citation>
    <scope>NUCLEOTIDE SEQUENCE [LARGE SCALE GENOMIC DNA]</scope>
    <source>
        <strain evidence="4">ATCC 36239 / CBS 767 / BCRC 21394 / JCM 1990 / NBRC 0083 / IGC 2968</strain>
    </source>
</reference>
<feature type="region of interest" description="Disordered" evidence="1">
    <location>
        <begin position="364"/>
        <end position="490"/>
    </location>
</feature>
<evidence type="ECO:0000313" key="3">
    <source>
        <dbReference type="EMBL" id="CAR65911.1"/>
    </source>
</evidence>
<keyword evidence="4" id="KW-1185">Reference proteome</keyword>
<dbReference type="OMA" id="GKCEAQM"/>
<dbReference type="GeneID" id="8999124"/>
<gene>
    <name evidence="3" type="ordered locus">DEHA2G04532g</name>
</gene>
<dbReference type="EMBL" id="CR382139">
    <property type="protein sequence ID" value="CAR65911.1"/>
    <property type="molecule type" value="Genomic_DNA"/>
</dbReference>
<evidence type="ECO:0000313" key="4">
    <source>
        <dbReference type="Proteomes" id="UP000000599"/>
    </source>
</evidence>
<dbReference type="InterPro" id="IPR058706">
    <property type="entry name" value="zf-C2H2_AHC1-like"/>
</dbReference>
<organism evidence="3 4">
    <name type="scientific">Debaryomyces hansenii (strain ATCC 36239 / CBS 767 / BCRC 21394 / JCM 1990 / NBRC 0083 / IGC 2968)</name>
    <name type="common">Yeast</name>
    <name type="synonym">Torulaspora hansenii</name>
    <dbReference type="NCBI Taxonomy" id="284592"/>
    <lineage>
        <taxon>Eukaryota</taxon>
        <taxon>Fungi</taxon>
        <taxon>Dikarya</taxon>
        <taxon>Ascomycota</taxon>
        <taxon>Saccharomycotina</taxon>
        <taxon>Pichiomycetes</taxon>
        <taxon>Debaryomycetaceae</taxon>
        <taxon>Debaryomyces</taxon>
    </lineage>
</organism>
<feature type="compositionally biased region" description="Low complexity" evidence="1">
    <location>
        <begin position="315"/>
        <end position="324"/>
    </location>
</feature>
<dbReference type="KEGG" id="dha:DEHA2G04532g"/>
<accession>B5RV34</accession>
<dbReference type="eggNOG" id="ENOG502S5YH">
    <property type="taxonomic scope" value="Eukaryota"/>
</dbReference>
<sequence length="490" mass="55064">MSDMSPTSIPTPEPHIDVFDIPRREMEETGQVAPQEQRVQEPIEHNNDEETSQETMAVDREMLIKRLQDTPIEKLRDIITNQIDLEIRLKHKELTLTKEEIGKCESQMITLRKFFEVPSSVSLENEPNDFTVKYYNLLNRSLSANYSNLSGIPDGSHIPKASISEEGYAGEPKYSYRTRSTTSSLRPSTSISKPSASLGCLYRRTDGVIVKLTCPDCNRSNFSSAQGFLNHSRIAHSKEYTSQDGAALKCGEILSEVEQDEEGMSSLQNLKQKNLDPSKNLNVNEIYFDGLSNTLNTVHRVSIDKSISPFDHADSSAPSSSSSHAQKEESELMKKMIKDGVAQDESEYATLIHDATDKVINPHLFDDEEEGDPDDHQEPVPIVHKHQRGHKQNKNQKYQKQDPNGQHESPNSAHSTNASEHKHPPLYPLDPRSTNKRRKSRGGVGVSVGVPSDPTEDPSEVPTEQPLPKIKLKLRNISHDKSKDSKRRSK</sequence>
<dbReference type="OrthoDB" id="5355528at2759"/>
<feature type="compositionally biased region" description="Acidic residues" evidence="1">
    <location>
        <begin position="366"/>
        <end position="375"/>
    </location>
</feature>
<name>B5RV34_DEBHA</name>
<evidence type="ECO:0000256" key="1">
    <source>
        <dbReference type="SAM" id="MobiDB-lite"/>
    </source>
</evidence>
<dbReference type="HOGENOM" id="CLU_050071_0_0_1"/>
<protein>
    <submittedName>
        <fullName evidence="3">DEHA2G04532p</fullName>
    </submittedName>
</protein>
<dbReference type="Pfam" id="PF25909">
    <property type="entry name" value="zf-C2H2_AHC1"/>
    <property type="match status" value="1"/>
</dbReference>